<gene>
    <name evidence="2" type="ORF">B0G62_109118</name>
</gene>
<feature type="transmembrane region" description="Helical" evidence="1">
    <location>
        <begin position="227"/>
        <end position="249"/>
    </location>
</feature>
<proteinExistence type="predicted"/>
<comment type="caution">
    <text evidence="2">The sequence shown here is derived from an EMBL/GenBank/DDBJ whole genome shotgun (WGS) entry which is preliminary data.</text>
</comment>
<dbReference type="EMBL" id="PQGA01000009">
    <property type="protein sequence ID" value="POR50210.1"/>
    <property type="molecule type" value="Genomic_DNA"/>
</dbReference>
<feature type="transmembrane region" description="Helical" evidence="1">
    <location>
        <begin position="82"/>
        <end position="105"/>
    </location>
</feature>
<organism evidence="2 3">
    <name type="scientific">Paraburkholderia eburnea</name>
    <dbReference type="NCBI Taxonomy" id="1189126"/>
    <lineage>
        <taxon>Bacteria</taxon>
        <taxon>Pseudomonadati</taxon>
        <taxon>Pseudomonadota</taxon>
        <taxon>Betaproteobacteria</taxon>
        <taxon>Burkholderiales</taxon>
        <taxon>Burkholderiaceae</taxon>
        <taxon>Paraburkholderia</taxon>
    </lineage>
</organism>
<evidence type="ECO:0000313" key="3">
    <source>
        <dbReference type="Proteomes" id="UP000237381"/>
    </source>
</evidence>
<keyword evidence="1" id="KW-0472">Membrane</keyword>
<evidence type="ECO:0000256" key="1">
    <source>
        <dbReference type="SAM" id="Phobius"/>
    </source>
</evidence>
<keyword evidence="1" id="KW-1133">Transmembrane helix</keyword>
<protein>
    <submittedName>
        <fullName evidence="2">Uncharacterized protein</fullName>
    </submittedName>
</protein>
<dbReference type="AlphaFoldDB" id="A0A2S4M687"/>
<feature type="transmembrane region" description="Helical" evidence="1">
    <location>
        <begin position="255"/>
        <end position="274"/>
    </location>
</feature>
<evidence type="ECO:0000313" key="2">
    <source>
        <dbReference type="EMBL" id="POR50210.1"/>
    </source>
</evidence>
<feature type="transmembrane region" description="Helical" evidence="1">
    <location>
        <begin position="56"/>
        <end position="76"/>
    </location>
</feature>
<accession>A0A2S4M687</accession>
<sequence length="285" mass="30112">MTINDLSAWVAALNMSRTVSIEHHLPIMDLLLFKLFVTPVLLLLASLAVRRWGEALGGLLVGMPLTSGPVSVFLALEHGPVFATQATAGSLVATVAQAAFCFVYCRLAASGWRLALTGAAGAFVVVAALLQWNALPEILLFLLAIIVITLALNFMPITAAASAKIDAPWWDLPLRMVLIAGLIVSVTLIAPYVGASAAGVIASFPFMAIILAVFAHRSSGAAAAQQIMRGMATGLLGFAAFFFVLSLLLTRTHGVVAYSSAIFCTLLIQALSFYRMRMPAALPVE</sequence>
<feature type="transmembrane region" description="Helical" evidence="1">
    <location>
        <begin position="112"/>
        <end position="132"/>
    </location>
</feature>
<feature type="transmembrane region" description="Helical" evidence="1">
    <location>
        <begin position="30"/>
        <end position="49"/>
    </location>
</feature>
<feature type="transmembrane region" description="Helical" evidence="1">
    <location>
        <begin position="172"/>
        <end position="190"/>
    </location>
</feature>
<feature type="transmembrane region" description="Helical" evidence="1">
    <location>
        <begin position="138"/>
        <end position="160"/>
    </location>
</feature>
<reference evidence="2 3" key="1">
    <citation type="submission" date="2018-01" db="EMBL/GenBank/DDBJ databases">
        <title>Genomic Encyclopedia of Type Strains, Phase III (KMG-III): the genomes of soil and plant-associated and newly described type strains.</title>
        <authorList>
            <person name="Whitman W."/>
        </authorList>
    </citation>
    <scope>NUCLEOTIDE SEQUENCE [LARGE SCALE GENOMIC DNA]</scope>
    <source>
        <strain evidence="2 3">JCM 18070</strain>
    </source>
</reference>
<keyword evidence="3" id="KW-1185">Reference proteome</keyword>
<feature type="transmembrane region" description="Helical" evidence="1">
    <location>
        <begin position="196"/>
        <end position="215"/>
    </location>
</feature>
<keyword evidence="1" id="KW-0812">Transmembrane</keyword>
<dbReference type="Proteomes" id="UP000237381">
    <property type="component" value="Unassembled WGS sequence"/>
</dbReference>
<name>A0A2S4M687_9BURK</name>